<accession>A0A9P4WNG2</accession>
<keyword evidence="4" id="KW-1185">Reference proteome</keyword>
<evidence type="ECO:0000313" key="3">
    <source>
        <dbReference type="EMBL" id="KAF3037131.1"/>
    </source>
</evidence>
<proteinExistence type="predicted"/>
<feature type="region of interest" description="Disordered" evidence="2">
    <location>
        <begin position="60"/>
        <end position="297"/>
    </location>
</feature>
<evidence type="ECO:0000313" key="4">
    <source>
        <dbReference type="Proteomes" id="UP000758155"/>
    </source>
</evidence>
<sequence>MDAWFTALDNPSSPSIDTEAASQQLLAEASSPVRRAIAVPPAGSVAAQRGATLLNAARALPKLSPAPAGRTGKLRKIGQLQPPVSQQPRRLGKLPRASLAGLVSEDSQKKARGKQMYDIDPSPRKKRRSLPAQIAALEDEDDMVLETSQVQPDDDEPTEIPEGLDVSAPTEAFGDDDIIDVPTSPVVAREDEVPSAAKKQRVRPRKGGDSVLSLAVQEEAEVVGPSRTEPLEGQSTAPSQKRRGRPRKSGGSVASQSSAAGLVEVVPRGQQELSVAPKKRLGRPRKSGESVTSYPSDVIVAEVNDTSRDGVLKEVQEEAQQPAVAAESKREGRPERDIDTPTNDMSDARPRPAKKVKRLKGPKMISPDGPEFEEDVLPPIATPRQDVPQAVQTDARQESREVRRQERRQAAQARDDPQSLVEVPIRSTRLRSTRSQDEPAHAPELSTAPASVPAISRKGKAAPHIAANLRAAVASSATGSTKRKKTNRQIHISFHELNPAAEAGDDIGATDNEQDADLEVDDKRQEDDDEVDKDQKDQEMEKDDEDADDHEHEGGHHPVEGLRLPALEKVFESADKIERSGACTVGLARKIHRACDSARVMISGGSCSYGDIAECKDSIVRRLASIGSRIPEDTRFDFKRDAFAYLFRALTLVLEAMYNKFGQKGREEAVMELLDALQILHPFICEMLRFKDTMDSWKVKVQGRAQGDRLIKDVETGLIAPLRIVEKDFKKRLSALQKVEEARQARLNIQRQYEKQEQEMIRMEESTRSTRERRKHWQDLHIARMQYEPDPYRRRRLRFVEPPATTETDANGNEFERVPFFVERSAPPPSFIPTTRGEEWSPEQDTALLDALQSSTPLEDIFRDHCGPRGALREFSVSDFAAKLAWVRSSWAQLLHLHPDWELPEWVKKIPALP</sequence>
<feature type="region of interest" description="Disordered" evidence="2">
    <location>
        <begin position="314"/>
        <end position="463"/>
    </location>
</feature>
<feature type="compositionally biased region" description="Low complexity" evidence="2">
    <location>
        <begin position="249"/>
        <end position="261"/>
    </location>
</feature>
<evidence type="ECO:0000256" key="1">
    <source>
        <dbReference type="SAM" id="Coils"/>
    </source>
</evidence>
<feature type="region of interest" description="Disordered" evidence="2">
    <location>
        <begin position="496"/>
        <end position="564"/>
    </location>
</feature>
<keyword evidence="1" id="KW-0175">Coiled coil</keyword>
<feature type="coiled-coil region" evidence="1">
    <location>
        <begin position="739"/>
        <end position="773"/>
    </location>
</feature>
<dbReference type="OrthoDB" id="3939134at2759"/>
<feature type="compositionally biased region" description="Basic residues" evidence="2">
    <location>
        <begin position="351"/>
        <end position="361"/>
    </location>
</feature>
<feature type="compositionally biased region" description="Basic and acidic residues" evidence="2">
    <location>
        <begin position="549"/>
        <end position="560"/>
    </location>
</feature>
<dbReference type="EMBL" id="SWKV01000045">
    <property type="protein sequence ID" value="KAF3037131.1"/>
    <property type="molecule type" value="Genomic_DNA"/>
</dbReference>
<organism evidence="3 4">
    <name type="scientific">Didymella heteroderae</name>
    <dbReference type="NCBI Taxonomy" id="1769908"/>
    <lineage>
        <taxon>Eukaryota</taxon>
        <taxon>Fungi</taxon>
        <taxon>Dikarya</taxon>
        <taxon>Ascomycota</taxon>
        <taxon>Pezizomycotina</taxon>
        <taxon>Dothideomycetes</taxon>
        <taxon>Pleosporomycetidae</taxon>
        <taxon>Pleosporales</taxon>
        <taxon>Pleosporineae</taxon>
        <taxon>Didymellaceae</taxon>
        <taxon>Didymella</taxon>
    </lineage>
</organism>
<feature type="compositionally biased region" description="Basic and acidic residues" evidence="2">
    <location>
        <begin position="327"/>
        <end position="339"/>
    </location>
</feature>
<feature type="region of interest" description="Disordered" evidence="2">
    <location>
        <begin position="1"/>
        <end position="24"/>
    </location>
</feature>
<feature type="compositionally biased region" description="Basic and acidic residues" evidence="2">
    <location>
        <begin position="395"/>
        <end position="417"/>
    </location>
</feature>
<evidence type="ECO:0000256" key="2">
    <source>
        <dbReference type="SAM" id="MobiDB-lite"/>
    </source>
</evidence>
<dbReference type="AlphaFoldDB" id="A0A9P4WNG2"/>
<protein>
    <submittedName>
        <fullName evidence="3">Uncharacterized protein</fullName>
    </submittedName>
</protein>
<reference evidence="3" key="1">
    <citation type="submission" date="2019-04" db="EMBL/GenBank/DDBJ databases">
        <title>Sequencing of skin fungus with MAO and IRED activity.</title>
        <authorList>
            <person name="Marsaioli A.J."/>
            <person name="Bonatto J.M.C."/>
            <person name="Reis Junior O."/>
        </authorList>
    </citation>
    <scope>NUCLEOTIDE SEQUENCE</scope>
    <source>
        <strain evidence="3">28M1</strain>
    </source>
</reference>
<comment type="caution">
    <text evidence="3">The sequence shown here is derived from an EMBL/GenBank/DDBJ whole genome shotgun (WGS) entry which is preliminary data.</text>
</comment>
<gene>
    <name evidence="3" type="ORF">E8E12_007919</name>
</gene>
<name>A0A9P4WNG2_9PLEO</name>
<dbReference type="Proteomes" id="UP000758155">
    <property type="component" value="Unassembled WGS sequence"/>
</dbReference>